<keyword evidence="4" id="KW-1185">Reference proteome</keyword>
<dbReference type="InterPro" id="IPR052201">
    <property type="entry name" value="LRR-containing_regulator"/>
</dbReference>
<evidence type="ECO:0000313" key="3">
    <source>
        <dbReference type="EMBL" id="KAJ6241703.1"/>
    </source>
</evidence>
<gene>
    <name evidence="3" type="ORF">M0813_00407</name>
</gene>
<evidence type="ECO:0000313" key="4">
    <source>
        <dbReference type="Proteomes" id="UP001150062"/>
    </source>
</evidence>
<evidence type="ECO:0000256" key="1">
    <source>
        <dbReference type="ARBA" id="ARBA00022737"/>
    </source>
</evidence>
<dbReference type="InterPro" id="IPR032675">
    <property type="entry name" value="LRR_dom_sf"/>
</dbReference>
<dbReference type="Pfam" id="PF13516">
    <property type="entry name" value="LRR_6"/>
    <property type="match status" value="2"/>
</dbReference>
<dbReference type="Proteomes" id="UP001150062">
    <property type="component" value="Unassembled WGS sequence"/>
</dbReference>
<comment type="caution">
    <text evidence="3">The sequence shown here is derived from an EMBL/GenBank/DDBJ whole genome shotgun (WGS) entry which is preliminary data.</text>
</comment>
<accession>A0ABQ8YA73</accession>
<dbReference type="SUPFAM" id="SSF52047">
    <property type="entry name" value="RNI-like"/>
    <property type="match status" value="1"/>
</dbReference>
<dbReference type="PANTHER" id="PTHR24111:SF0">
    <property type="entry name" value="LEUCINE-RICH REPEAT-CONTAINING PROTEIN"/>
    <property type="match status" value="1"/>
</dbReference>
<dbReference type="Gene3D" id="3.80.10.10">
    <property type="entry name" value="Ribonuclease Inhibitor"/>
    <property type="match status" value="1"/>
</dbReference>
<sequence length="460" mass="53265">MILKIHELITNLTIHDISSNKFCVFIKPALRRDKIKKKLTQQENDAKVLIKKGLYRFIRKLEISNNRLDTEGTTDLNDFLLKINESKGGLTHLSISNTNPELKSLLKIINLKFAKTIKKLDFSNNDFDNNCYLIMNKILIKTKSLKKLNISKTVNLKNNFNKIIQSISNLQNKHKFCLNVSTNELNKTDIKKLVEILKGDKHFLRELNIENNNIGNKRLIEIFESIYENETLKKISIGGNTTYKKSQEKLSSSLKKLFIENRTIKYLSLKGVIKKMLLSNVASSFSGLRTNSTIRYLDISLNCFGKGGLLKIFKYLNSNKSIVSFQWQAILEDVQSDEHFFNLIQKNPNICISSLLSENLFAFDTIISNFVPDIEMHFKIESQLNFNKLTNQYFLKKLKNKKINKTEKMKIKKNENSKSNSQIKKKEDEKLSKVKYNKKSNIETFSFPTNILIPRGSNED</sequence>
<keyword evidence="1" id="KW-0677">Repeat</keyword>
<organism evidence="3 4">
    <name type="scientific">Anaeramoeba flamelloides</name>
    <dbReference type="NCBI Taxonomy" id="1746091"/>
    <lineage>
        <taxon>Eukaryota</taxon>
        <taxon>Metamonada</taxon>
        <taxon>Anaeramoebidae</taxon>
        <taxon>Anaeramoeba</taxon>
    </lineage>
</organism>
<name>A0ABQ8YA73_9EUKA</name>
<protein>
    <submittedName>
        <fullName evidence="3">Leucine-rich repeat</fullName>
    </submittedName>
</protein>
<dbReference type="InterPro" id="IPR001611">
    <property type="entry name" value="Leu-rich_rpt"/>
</dbReference>
<reference evidence="3" key="1">
    <citation type="submission" date="2022-08" db="EMBL/GenBank/DDBJ databases">
        <title>Novel sulfate-reducing endosymbionts in the free-living metamonad Anaeramoeba.</title>
        <authorList>
            <person name="Jerlstrom-Hultqvist J."/>
            <person name="Cepicka I."/>
            <person name="Gallot-Lavallee L."/>
            <person name="Salas-Leiva D."/>
            <person name="Curtis B.A."/>
            <person name="Zahonova K."/>
            <person name="Pipaliya S."/>
            <person name="Dacks J."/>
            <person name="Roger A.J."/>
        </authorList>
    </citation>
    <scope>NUCLEOTIDE SEQUENCE</scope>
    <source>
        <strain evidence="3">Schooner1</strain>
    </source>
</reference>
<dbReference type="EMBL" id="JAOAOG010000191">
    <property type="protein sequence ID" value="KAJ6241703.1"/>
    <property type="molecule type" value="Genomic_DNA"/>
</dbReference>
<proteinExistence type="predicted"/>
<dbReference type="PANTHER" id="PTHR24111">
    <property type="entry name" value="LEUCINE-RICH REPEAT-CONTAINING PROTEIN 34"/>
    <property type="match status" value="1"/>
</dbReference>
<evidence type="ECO:0000256" key="2">
    <source>
        <dbReference type="SAM" id="MobiDB-lite"/>
    </source>
</evidence>
<feature type="region of interest" description="Disordered" evidence="2">
    <location>
        <begin position="411"/>
        <end position="430"/>
    </location>
</feature>